<dbReference type="Gene3D" id="2.130.10.10">
    <property type="entry name" value="YVTN repeat-like/Quinoprotein amine dehydrogenase"/>
    <property type="match status" value="2"/>
</dbReference>
<feature type="repeat" description="WD" evidence="8">
    <location>
        <begin position="477"/>
        <end position="508"/>
    </location>
</feature>
<dbReference type="PROSITE" id="PS00678">
    <property type="entry name" value="WD_REPEATS_1"/>
    <property type="match status" value="2"/>
</dbReference>
<dbReference type="InterPro" id="IPR037264">
    <property type="entry name" value="TFIID_NTD2_sf"/>
</dbReference>
<dbReference type="SMART" id="SM00320">
    <property type="entry name" value="WD40"/>
    <property type="match status" value="6"/>
</dbReference>
<organism evidence="11 12">
    <name type="scientific">Hymenoscyphus fraxineus</name>
    <dbReference type="NCBI Taxonomy" id="746836"/>
    <lineage>
        <taxon>Eukaryota</taxon>
        <taxon>Fungi</taxon>
        <taxon>Dikarya</taxon>
        <taxon>Ascomycota</taxon>
        <taxon>Pezizomycotina</taxon>
        <taxon>Leotiomycetes</taxon>
        <taxon>Helotiales</taxon>
        <taxon>Helotiaceae</taxon>
        <taxon>Hymenoscyphus</taxon>
    </lineage>
</organism>
<dbReference type="Gene3D" id="1.25.40.500">
    <property type="entry name" value="TFIID subunit TAF5, NTD2 domain"/>
    <property type="match status" value="1"/>
</dbReference>
<evidence type="ECO:0000256" key="5">
    <source>
        <dbReference type="ARBA" id="ARBA00023015"/>
    </source>
</evidence>
<keyword evidence="12" id="KW-1185">Reference proteome</keyword>
<feature type="repeat" description="WD" evidence="8">
    <location>
        <begin position="563"/>
        <end position="604"/>
    </location>
</feature>
<evidence type="ECO:0000256" key="9">
    <source>
        <dbReference type="SAM" id="MobiDB-lite"/>
    </source>
</evidence>
<feature type="region of interest" description="Disordered" evidence="9">
    <location>
        <begin position="1"/>
        <end position="31"/>
    </location>
</feature>
<feature type="compositionally biased region" description="Pro residues" evidence="9">
    <location>
        <begin position="1"/>
        <end position="10"/>
    </location>
</feature>
<dbReference type="GO" id="GO:0006367">
    <property type="term" value="P:transcription initiation at RNA polymerase II promoter"/>
    <property type="evidence" value="ECO:0007669"/>
    <property type="project" value="TreeGrafter"/>
</dbReference>
<feature type="domain" description="TFIID subunit TAF5 NTD2" evidence="10">
    <location>
        <begin position="77"/>
        <end position="207"/>
    </location>
</feature>
<evidence type="ECO:0000256" key="3">
    <source>
        <dbReference type="ARBA" id="ARBA00022574"/>
    </source>
</evidence>
<dbReference type="Pfam" id="PF08513">
    <property type="entry name" value="LisH"/>
    <property type="match status" value="1"/>
</dbReference>
<evidence type="ECO:0000259" key="10">
    <source>
        <dbReference type="Pfam" id="PF04494"/>
    </source>
</evidence>
<feature type="region of interest" description="Disordered" evidence="9">
    <location>
        <begin position="666"/>
        <end position="686"/>
    </location>
</feature>
<proteinExistence type="inferred from homology"/>
<dbReference type="InterPro" id="IPR001680">
    <property type="entry name" value="WD40_rpt"/>
</dbReference>
<keyword evidence="3 8" id="KW-0853">WD repeat</keyword>
<dbReference type="Proteomes" id="UP000696280">
    <property type="component" value="Unassembled WGS sequence"/>
</dbReference>
<feature type="repeat" description="WD" evidence="8">
    <location>
        <begin position="363"/>
        <end position="396"/>
    </location>
</feature>
<dbReference type="PROSITE" id="PS50896">
    <property type="entry name" value="LISH"/>
    <property type="match status" value="1"/>
</dbReference>
<dbReference type="OrthoDB" id="10266330at2759"/>
<evidence type="ECO:0000256" key="2">
    <source>
        <dbReference type="ARBA" id="ARBA00009435"/>
    </source>
</evidence>
<dbReference type="PANTHER" id="PTHR19879:SF1">
    <property type="entry name" value="CANNONBALL-RELATED"/>
    <property type="match status" value="1"/>
</dbReference>
<dbReference type="InterPro" id="IPR015943">
    <property type="entry name" value="WD40/YVTN_repeat-like_dom_sf"/>
</dbReference>
<keyword evidence="7" id="KW-0539">Nucleus</keyword>
<evidence type="ECO:0000256" key="7">
    <source>
        <dbReference type="ARBA" id="ARBA00023242"/>
    </source>
</evidence>
<evidence type="ECO:0000256" key="4">
    <source>
        <dbReference type="ARBA" id="ARBA00022737"/>
    </source>
</evidence>
<keyword evidence="6" id="KW-0804">Transcription</keyword>
<dbReference type="InterPro" id="IPR007582">
    <property type="entry name" value="TFIID_NTD2"/>
</dbReference>
<keyword evidence="4" id="KW-0677">Repeat</keyword>
<dbReference type="InterPro" id="IPR036322">
    <property type="entry name" value="WD40_repeat_dom_sf"/>
</dbReference>
<sequence>MSAHPPPGNGPPSAGAPPGQAPPPPGQNMSSQNLNQIVIEYLLKKGYNKTEQTLRQESMLTDRDGRQLTEKVEEVAGEQKYRKGFQLLVGWIDTNLDVYKRDLQKLLWPMFVYSYLDMIVHGYTTDAETFLRQFRQRFEDLHHDDLQTFQTIKLAAHVKENSVAKLYRETKYRLRLTSEVYYLLITFLETNNKLGGAVILYLLSSYCQVLETARGPLDQYSFEAIANRSTGPNAEDTDLQEGIEGAFTGVTNKDIMDNAAALKLGMVAMEPDLAGDVRAELEDEDRLNPAPEGMPSYVDVFDQRIKREDSPDGPARNDIPYPPSRARDVALEVQKIKEFRDRFKIDSRSGGIGAGISICTWTFHNALDSIICVEFSDDNQLVAVGTQESYIRIWTLGGEPLRSAVKSGPNEGPPTSSRRLIGHAGPVYGISFSPGIESAGHQDDKQVSTKPRYLLSSSADAAVRLWCLETFTCLVVYKGHDGPVYNVRWGPFGHYFLTGGRDRTARIWAQDQISCLRLLVGADTPVTQIAWHPNGAYVFSASDHVDKSIRMWSFVTGECVRVFTGHTEFISTLECSNDGKILASADGDGNIILWDINKGAQIKRCRGHGKGGIWSLSFSADSNCLMSGGADGTVRTWEVEVPVDPYKDGEIVGAGGQVDATRINAGPATASQPTAASGAGGKKKGKETMITPDQIAAYPTKKSPVFKVKFNRMNCGIVGAVYQP</sequence>
<dbReference type="Pfam" id="PF00400">
    <property type="entry name" value="WD40"/>
    <property type="match status" value="5"/>
</dbReference>
<keyword evidence="5" id="KW-0805">Transcription regulation</keyword>
<evidence type="ECO:0000313" key="12">
    <source>
        <dbReference type="Proteomes" id="UP000696280"/>
    </source>
</evidence>
<evidence type="ECO:0000256" key="1">
    <source>
        <dbReference type="ARBA" id="ARBA00004123"/>
    </source>
</evidence>
<dbReference type="GO" id="GO:0005669">
    <property type="term" value="C:transcription factor TFIID complex"/>
    <property type="evidence" value="ECO:0007669"/>
    <property type="project" value="TreeGrafter"/>
</dbReference>
<evidence type="ECO:0000256" key="6">
    <source>
        <dbReference type="ARBA" id="ARBA00023163"/>
    </source>
</evidence>
<dbReference type="SUPFAM" id="SSF50978">
    <property type="entry name" value="WD40 repeat-like"/>
    <property type="match status" value="1"/>
</dbReference>
<reference evidence="11" key="1">
    <citation type="submission" date="2021-07" db="EMBL/GenBank/DDBJ databases">
        <authorList>
            <person name="Durling M."/>
        </authorList>
    </citation>
    <scope>NUCLEOTIDE SEQUENCE</scope>
</reference>
<dbReference type="AlphaFoldDB" id="A0A9N9PFM8"/>
<comment type="similarity">
    <text evidence="2">Belongs to the WD repeat TAF5 family.</text>
</comment>
<dbReference type="SUPFAM" id="SSF160897">
    <property type="entry name" value="Taf5 N-terminal domain-like"/>
    <property type="match status" value="1"/>
</dbReference>
<dbReference type="CDD" id="cd00200">
    <property type="entry name" value="WD40"/>
    <property type="match status" value="1"/>
</dbReference>
<comment type="caution">
    <text evidence="11">The sequence shown here is derived from an EMBL/GenBank/DDBJ whole genome shotgun (WGS) entry which is preliminary data.</text>
</comment>
<accession>A0A9N9PFM8</accession>
<dbReference type="PRINTS" id="PR00320">
    <property type="entry name" value="GPROTEINBRPT"/>
</dbReference>
<name>A0A9N9PFM8_9HELO</name>
<dbReference type="PROSITE" id="PS50082">
    <property type="entry name" value="WD_REPEATS_2"/>
    <property type="match status" value="4"/>
</dbReference>
<gene>
    <name evidence="11" type="ORF">HYFRA_00002823</name>
</gene>
<feature type="repeat" description="WD" evidence="8">
    <location>
        <begin position="613"/>
        <end position="640"/>
    </location>
</feature>
<dbReference type="InterPro" id="IPR006594">
    <property type="entry name" value="LisH"/>
</dbReference>
<dbReference type="SMART" id="SM00667">
    <property type="entry name" value="LisH"/>
    <property type="match status" value="1"/>
</dbReference>
<comment type="subcellular location">
    <subcellularLocation>
        <location evidence="1">Nucleus</location>
    </subcellularLocation>
</comment>
<evidence type="ECO:0000256" key="8">
    <source>
        <dbReference type="PROSITE-ProRule" id="PRU00221"/>
    </source>
</evidence>
<dbReference type="InterPro" id="IPR020472">
    <property type="entry name" value="WD40_PAC1"/>
</dbReference>
<dbReference type="Pfam" id="PF04494">
    <property type="entry name" value="TFIID_NTD2"/>
    <property type="match status" value="1"/>
</dbReference>
<dbReference type="InterPro" id="IPR019775">
    <property type="entry name" value="WD40_repeat_CS"/>
</dbReference>
<evidence type="ECO:0000313" key="11">
    <source>
        <dbReference type="EMBL" id="CAG8950614.1"/>
    </source>
</evidence>
<dbReference type="PROSITE" id="PS50294">
    <property type="entry name" value="WD_REPEATS_REGION"/>
    <property type="match status" value="3"/>
</dbReference>
<dbReference type="CDD" id="cd08044">
    <property type="entry name" value="TAF5_NTD2"/>
    <property type="match status" value="1"/>
</dbReference>
<dbReference type="EMBL" id="CAJVRL010000038">
    <property type="protein sequence ID" value="CAG8950614.1"/>
    <property type="molecule type" value="Genomic_DNA"/>
</dbReference>
<dbReference type="GO" id="GO:0016251">
    <property type="term" value="F:RNA polymerase II general transcription initiation factor activity"/>
    <property type="evidence" value="ECO:0007669"/>
    <property type="project" value="TreeGrafter"/>
</dbReference>
<protein>
    <recommendedName>
        <fullName evidence="10">TFIID subunit TAF5 NTD2 domain-containing protein</fullName>
    </recommendedName>
</protein>
<dbReference type="PANTHER" id="PTHR19879">
    <property type="entry name" value="TRANSCRIPTION INITIATION FACTOR TFIID"/>
    <property type="match status" value="1"/>
</dbReference>